<feature type="domain" description="PucR C-terminal helix-turn-helix" evidence="1">
    <location>
        <begin position="335"/>
        <end position="393"/>
    </location>
</feature>
<evidence type="ECO:0000259" key="1">
    <source>
        <dbReference type="Pfam" id="PF13556"/>
    </source>
</evidence>
<dbReference type="InterPro" id="IPR025751">
    <property type="entry name" value="RsbRD_N_dom"/>
</dbReference>
<protein>
    <submittedName>
        <fullName evidence="3">PucR C-terminal helix-turn-helix domain-containing protein</fullName>
    </submittedName>
</protein>
<dbReference type="InterPro" id="IPR025736">
    <property type="entry name" value="PucR_C-HTH_dom"/>
</dbReference>
<dbReference type="EMBL" id="FNVT01000011">
    <property type="protein sequence ID" value="SEG98193.1"/>
    <property type="molecule type" value="Genomic_DNA"/>
</dbReference>
<evidence type="ECO:0000313" key="3">
    <source>
        <dbReference type="EMBL" id="SEG98193.1"/>
    </source>
</evidence>
<evidence type="ECO:0000259" key="2">
    <source>
        <dbReference type="Pfam" id="PF14361"/>
    </source>
</evidence>
<reference evidence="3 4" key="1">
    <citation type="submission" date="2016-10" db="EMBL/GenBank/DDBJ databases">
        <authorList>
            <person name="de Groot N.N."/>
        </authorList>
    </citation>
    <scope>NUCLEOTIDE SEQUENCE [LARGE SCALE GENOMIC DNA]</scope>
    <source>
        <strain evidence="3 4">CGMCC 4.7037</strain>
    </source>
</reference>
<dbReference type="InterPro" id="IPR051448">
    <property type="entry name" value="CdaR-like_regulators"/>
</dbReference>
<dbReference type="Pfam" id="PF13556">
    <property type="entry name" value="HTH_30"/>
    <property type="match status" value="1"/>
</dbReference>
<accession>A0A1H6ELJ2</accession>
<dbReference type="Pfam" id="PF14361">
    <property type="entry name" value="RsbRD_N"/>
    <property type="match status" value="1"/>
</dbReference>
<gene>
    <name evidence="3" type="ORF">SAMN05444920_111230</name>
</gene>
<feature type="domain" description="RsbT co-antagonist protein RsbRD N-terminal" evidence="2">
    <location>
        <begin position="21"/>
        <end position="159"/>
    </location>
</feature>
<dbReference type="RefSeq" id="WP_103960284.1">
    <property type="nucleotide sequence ID" value="NZ_FNVT01000011.1"/>
</dbReference>
<dbReference type="InterPro" id="IPR042070">
    <property type="entry name" value="PucR_C-HTH_sf"/>
</dbReference>
<dbReference type="Gene3D" id="1.10.10.2840">
    <property type="entry name" value="PucR C-terminal helix-turn-helix domain"/>
    <property type="match status" value="1"/>
</dbReference>
<name>A0A1H6ELJ2_9ACTN</name>
<keyword evidence="4" id="KW-1185">Reference proteome</keyword>
<proteinExistence type="predicted"/>
<dbReference type="PANTHER" id="PTHR33744:SF1">
    <property type="entry name" value="DNA-BINDING TRANSCRIPTIONAL ACTIVATOR ADER"/>
    <property type="match status" value="1"/>
</dbReference>
<dbReference type="AlphaFoldDB" id="A0A1H6ELJ2"/>
<sequence>MVRALTLAGRPVHEVLERQVPKLARRLVRGFAEQIPLYRRLPQEELDGDITAITEHNLRLVARVFRDRRPPARAGLAPLRDSAARRAQEGVPLEALLAAYHLGARMIAEELFADAGPGDLDDVLEANRIMLLYLEAATTAVCTAYLEERESLLSQEQHAMHATVAALLGGDGGERAALAGVRLAPRYLVLAIAAGRHPDEDGPGAAIAGRRKLRRIRSALQRYVAEPVLPALDTAGGLVLIPLRNQEPETADLARAAGEAAGVPVWLAAASAPPAAVPAAARLAEEVLDVVRIFDRPPGAYHLADVLLEYQLTRSSEATAALAGLLDPLLDNPDLLRTLKAYLDMGLDRRRTAELLHVHPNTVDYRLRRAVSLTGLDPVNPAHLQRIGAALAARRLTGPR</sequence>
<dbReference type="PANTHER" id="PTHR33744">
    <property type="entry name" value="CARBOHYDRATE DIACID REGULATOR"/>
    <property type="match status" value="1"/>
</dbReference>
<evidence type="ECO:0000313" key="4">
    <source>
        <dbReference type="Proteomes" id="UP000236732"/>
    </source>
</evidence>
<organism evidence="3 4">
    <name type="scientific">Nonomuraea solani</name>
    <dbReference type="NCBI Taxonomy" id="1144553"/>
    <lineage>
        <taxon>Bacteria</taxon>
        <taxon>Bacillati</taxon>
        <taxon>Actinomycetota</taxon>
        <taxon>Actinomycetes</taxon>
        <taxon>Streptosporangiales</taxon>
        <taxon>Streptosporangiaceae</taxon>
        <taxon>Nonomuraea</taxon>
    </lineage>
</organism>
<dbReference type="OrthoDB" id="4571023at2"/>
<dbReference type="Proteomes" id="UP000236732">
    <property type="component" value="Unassembled WGS sequence"/>
</dbReference>